<organism evidence="1">
    <name type="scientific">Paenibacillus ihbetae</name>
    <dbReference type="NCBI Taxonomy" id="1870820"/>
    <lineage>
        <taxon>Bacteria</taxon>
        <taxon>Bacillati</taxon>
        <taxon>Bacillota</taxon>
        <taxon>Bacilli</taxon>
        <taxon>Bacillales</taxon>
        <taxon>Paenibacillaceae</taxon>
        <taxon>Paenibacillus</taxon>
    </lineage>
</organism>
<dbReference type="RefSeq" id="WP_099478914.1">
    <property type="nucleotide sequence ID" value="NZ_CP016809.1"/>
</dbReference>
<dbReference type="Gene3D" id="3.40.30.10">
    <property type="entry name" value="Glutaredoxin"/>
    <property type="match status" value="1"/>
</dbReference>
<reference evidence="1" key="1">
    <citation type="submission" date="2016-08" db="EMBL/GenBank/DDBJ databases">
        <title>Complete Genome Seqeunce of Paenibacillus sp. nov. IHBB 9852 from high altitute lake of Indian trans-Himalayas.</title>
        <authorList>
            <person name="Kiran S."/>
            <person name="Swarnkar M.K."/>
            <person name="Rana A."/>
            <person name="Tewari R."/>
            <person name="Gulati A."/>
        </authorList>
    </citation>
    <scope>NUCLEOTIDE SEQUENCE [LARGE SCALE GENOMIC DNA]</scope>
    <source>
        <strain evidence="1">IHBB 9852</strain>
    </source>
</reference>
<dbReference type="KEGG" id="pib:BBD41_23240"/>
<sequence>MTTWNLNETHCHLLICNGGSCMKKQAEDVTQAIRDEIATLGADRLIHTTRTRCNGRCADACVVIAYPDGIWYKSITPDLGRELVRKHLTGGHLEDQKVYSFDGTFIASGLSVVGKEKAPAADH</sequence>
<name>A0A1B2E5K3_9BACL</name>
<gene>
    <name evidence="1" type="ORF">BBD41_23240</name>
</gene>
<dbReference type="AlphaFoldDB" id="A0A1B2E5K3"/>
<dbReference type="EMBL" id="CP016809">
    <property type="protein sequence ID" value="ANY75255.1"/>
    <property type="molecule type" value="Genomic_DNA"/>
</dbReference>
<dbReference type="SUPFAM" id="SSF52833">
    <property type="entry name" value="Thioredoxin-like"/>
    <property type="match status" value="1"/>
</dbReference>
<proteinExistence type="predicted"/>
<dbReference type="InterPro" id="IPR036249">
    <property type="entry name" value="Thioredoxin-like_sf"/>
</dbReference>
<evidence type="ECO:0000313" key="1">
    <source>
        <dbReference type="EMBL" id="ANY75255.1"/>
    </source>
</evidence>
<protein>
    <submittedName>
        <fullName evidence="1">Cobalamin biosynthesis protein CobW</fullName>
    </submittedName>
</protein>
<dbReference type="CDD" id="cd02980">
    <property type="entry name" value="TRX_Fd_family"/>
    <property type="match status" value="1"/>
</dbReference>
<accession>A0A1B2E5K3</accession>